<evidence type="ECO:0000256" key="2">
    <source>
        <dbReference type="SAM" id="Phobius"/>
    </source>
</evidence>
<name>A0ABQ3NVI8_STRVG</name>
<feature type="region of interest" description="Disordered" evidence="1">
    <location>
        <begin position="85"/>
        <end position="109"/>
    </location>
</feature>
<organism evidence="3 4">
    <name type="scientific">Streptomyces virginiae</name>
    <name type="common">Streptomyces cinnamonensis</name>
    <dbReference type="NCBI Taxonomy" id="1961"/>
    <lineage>
        <taxon>Bacteria</taxon>
        <taxon>Bacillati</taxon>
        <taxon>Actinomycetota</taxon>
        <taxon>Actinomycetes</taxon>
        <taxon>Kitasatosporales</taxon>
        <taxon>Streptomycetaceae</taxon>
        <taxon>Streptomyces</taxon>
    </lineage>
</organism>
<comment type="caution">
    <text evidence="3">The sequence shown here is derived from an EMBL/GenBank/DDBJ whole genome shotgun (WGS) entry which is preliminary data.</text>
</comment>
<feature type="compositionally biased region" description="Pro residues" evidence="1">
    <location>
        <begin position="86"/>
        <end position="96"/>
    </location>
</feature>
<dbReference type="GeneID" id="86955250"/>
<dbReference type="RefSeq" id="WP_051735143.1">
    <property type="nucleotide sequence ID" value="NZ_BMRU01000005.1"/>
</dbReference>
<proteinExistence type="predicted"/>
<dbReference type="Proteomes" id="UP000660554">
    <property type="component" value="Unassembled WGS sequence"/>
</dbReference>
<keyword evidence="2" id="KW-0812">Transmembrane</keyword>
<evidence type="ECO:0000313" key="4">
    <source>
        <dbReference type="Proteomes" id="UP000660554"/>
    </source>
</evidence>
<reference evidence="4" key="1">
    <citation type="submission" date="2020-09" db="EMBL/GenBank/DDBJ databases">
        <title>Whole genome shotgun sequence of Streptomyces cinnamonensis NBRC 15873.</title>
        <authorList>
            <person name="Komaki H."/>
            <person name="Tamura T."/>
        </authorList>
    </citation>
    <scope>NUCLEOTIDE SEQUENCE [LARGE SCALE GENOMIC DNA]</scope>
    <source>
        <strain evidence="4">NBRC 15873</strain>
    </source>
</reference>
<keyword evidence="2" id="KW-0472">Membrane</keyword>
<accession>A0ABQ3NVI8</accession>
<dbReference type="EMBL" id="BNDV01000016">
    <property type="protein sequence ID" value="GHI16798.1"/>
    <property type="molecule type" value="Genomic_DNA"/>
</dbReference>
<feature type="transmembrane region" description="Helical" evidence="2">
    <location>
        <begin position="48"/>
        <end position="70"/>
    </location>
</feature>
<evidence type="ECO:0000256" key="1">
    <source>
        <dbReference type="SAM" id="MobiDB-lite"/>
    </source>
</evidence>
<sequence length="273" mass="28566">MGTNEDTADARTALLVREAMDRATAELPALMDLAGPARAEGRRRKARVRVAIGAGVLAVATLGAVTASLLPGSGSQGPVEVVVAAPPSPSAPPPQPLHIEPTPGESSMADLPAAERTRQENFQDQAVGVLQSLLPPTVGTVQRTDLKVNFYRATKDGKAFPLIFSVRPSSEQPQPCQEVRGRVCAKATLPGGIEAHASTIPTGNGAVNETEVSFRYGTCNVRLSVFPHEASNTSSPVSPAQLLEVAKAPAFLDLVRTAQAQPMEEEQRSIPGG</sequence>
<keyword evidence="2" id="KW-1133">Transmembrane helix</keyword>
<protein>
    <submittedName>
        <fullName evidence="3">Uncharacterized protein</fullName>
    </submittedName>
</protein>
<evidence type="ECO:0000313" key="3">
    <source>
        <dbReference type="EMBL" id="GHI16798.1"/>
    </source>
</evidence>
<keyword evidence="4" id="KW-1185">Reference proteome</keyword>
<gene>
    <name evidence="3" type="ORF">Scinn_62610</name>
</gene>